<comment type="caution">
    <text evidence="1">The sequence shown here is derived from an EMBL/GenBank/DDBJ whole genome shotgun (WGS) entry which is preliminary data.</text>
</comment>
<dbReference type="Proteomes" id="UP000238176">
    <property type="component" value="Unassembled WGS sequence"/>
</dbReference>
<accession>A0A2T0UFZ2</accession>
<dbReference type="RefSeq" id="WP_106365526.1">
    <property type="nucleotide sequence ID" value="NZ_PVTJ01000008.1"/>
</dbReference>
<proteinExistence type="predicted"/>
<dbReference type="OrthoDB" id="3369278at2"/>
<name>A0A2T0UFZ2_9ACTN</name>
<protein>
    <submittedName>
        <fullName evidence="1">Uncharacterized protein</fullName>
    </submittedName>
</protein>
<evidence type="ECO:0000313" key="2">
    <source>
        <dbReference type="Proteomes" id="UP000238176"/>
    </source>
</evidence>
<sequence length="584" mass="64092">MTATGERNALDPEPIQSRLRALLEHHSDGPLPDAALREIRASIAIKYRSRPPSTGTLKERARQREAEYAAARAELIESIRTTDATPDGLRDFGKHVRNSVGPATLASDMEAAEFTMAPGTIRAIAEHLLDTGTSIAEICIGVNLLSLAPRDGDGERIRIFIPLGRRIEGTAIKALERIGRSGPHLAWAAERTPVYRRWHTVRAIRDLPEQEFSELLYALPVKQSADLVQMFSALDRRPEGFQGDQRFARILRDAARPGALGVEPETLALAAQLWDEVRYGRCALLGFAPGEREMTAAGIQALLVSPEASASVDAALAATPDDPDLVWLRTQLNRAGHSDLPLPRGLAVRVSVPRPSAAAQPRTHLLLDGVPLVEAHFQRGHSDRPETVLHDGLGLTALAEPRDVKIGDTGCVEECCGAFRAVISRHDGLVEWEVRDTGLKDPLTARFAFDADQYDAEVARAAADFDWEWPAKRAARLLRERIGAEPELMSRWECELAWTGSWSPDRSEMQYSFYYPKRPSEDGPWVQFSASCAVPYVPEVDDAAVTGVVDRIIADLKATDPKSTARLSGGSKEYAEALGFPWPP</sequence>
<dbReference type="EMBL" id="PVTJ01000008">
    <property type="protein sequence ID" value="PRY56727.1"/>
    <property type="molecule type" value="Genomic_DNA"/>
</dbReference>
<organism evidence="1 2">
    <name type="scientific">Glycomyces artemisiae</name>
    <dbReference type="NCBI Taxonomy" id="1076443"/>
    <lineage>
        <taxon>Bacteria</taxon>
        <taxon>Bacillati</taxon>
        <taxon>Actinomycetota</taxon>
        <taxon>Actinomycetes</taxon>
        <taxon>Glycomycetales</taxon>
        <taxon>Glycomycetaceae</taxon>
        <taxon>Glycomyces</taxon>
    </lineage>
</organism>
<reference evidence="1 2" key="1">
    <citation type="submission" date="2018-03" db="EMBL/GenBank/DDBJ databases">
        <title>Genomic Encyclopedia of Type Strains, Phase III (KMG-III): the genomes of soil and plant-associated and newly described type strains.</title>
        <authorList>
            <person name="Whitman W."/>
        </authorList>
    </citation>
    <scope>NUCLEOTIDE SEQUENCE [LARGE SCALE GENOMIC DNA]</scope>
    <source>
        <strain evidence="1 2">CGMCC 4.7067</strain>
    </source>
</reference>
<evidence type="ECO:0000313" key="1">
    <source>
        <dbReference type="EMBL" id="PRY56727.1"/>
    </source>
</evidence>
<gene>
    <name evidence="1" type="ORF">B0I28_10838</name>
</gene>
<keyword evidence="2" id="KW-1185">Reference proteome</keyword>
<dbReference type="AlphaFoldDB" id="A0A2T0UFZ2"/>